<protein>
    <submittedName>
        <fullName evidence="1">Uncharacterized protein</fullName>
    </submittedName>
</protein>
<name>A0ABV7HFU8_9GAMM</name>
<evidence type="ECO:0000313" key="2">
    <source>
        <dbReference type="Proteomes" id="UP001595476"/>
    </source>
</evidence>
<dbReference type="EMBL" id="JBHRSZ010000004">
    <property type="protein sequence ID" value="MFC3151025.1"/>
    <property type="molecule type" value="Genomic_DNA"/>
</dbReference>
<gene>
    <name evidence="1" type="ORF">ACFOEK_08300</name>
</gene>
<accession>A0ABV7HFU8</accession>
<dbReference type="Proteomes" id="UP001595476">
    <property type="component" value="Unassembled WGS sequence"/>
</dbReference>
<sequence length="106" mass="11837">MRISQVCGFLTLVLSAQLSQASELIYKTVSVSDARDRIIEITQTLRPNKDGSFTLLKIEPEQEANAFFDRACKEEVGPEARFIRVNEGETIVSESTVFGYVCQSES</sequence>
<proteinExistence type="predicted"/>
<dbReference type="RefSeq" id="WP_386719030.1">
    <property type="nucleotide sequence ID" value="NZ_JBHRSZ010000004.1"/>
</dbReference>
<evidence type="ECO:0000313" key="1">
    <source>
        <dbReference type="EMBL" id="MFC3151025.1"/>
    </source>
</evidence>
<organism evidence="1 2">
    <name type="scientific">Litoribrevibacter euphylliae</name>
    <dbReference type="NCBI Taxonomy" id="1834034"/>
    <lineage>
        <taxon>Bacteria</taxon>
        <taxon>Pseudomonadati</taxon>
        <taxon>Pseudomonadota</taxon>
        <taxon>Gammaproteobacteria</taxon>
        <taxon>Oceanospirillales</taxon>
        <taxon>Oceanospirillaceae</taxon>
        <taxon>Litoribrevibacter</taxon>
    </lineage>
</organism>
<keyword evidence="2" id="KW-1185">Reference proteome</keyword>
<comment type="caution">
    <text evidence="1">The sequence shown here is derived from an EMBL/GenBank/DDBJ whole genome shotgun (WGS) entry which is preliminary data.</text>
</comment>
<reference evidence="2" key="1">
    <citation type="journal article" date="2019" name="Int. J. Syst. Evol. Microbiol.">
        <title>The Global Catalogue of Microorganisms (GCM) 10K type strain sequencing project: providing services to taxonomists for standard genome sequencing and annotation.</title>
        <authorList>
            <consortium name="The Broad Institute Genomics Platform"/>
            <consortium name="The Broad Institute Genome Sequencing Center for Infectious Disease"/>
            <person name="Wu L."/>
            <person name="Ma J."/>
        </authorList>
    </citation>
    <scope>NUCLEOTIDE SEQUENCE [LARGE SCALE GENOMIC DNA]</scope>
    <source>
        <strain evidence="2">KCTC 52438</strain>
    </source>
</reference>